<keyword evidence="2" id="KW-0812">Transmembrane</keyword>
<accession>A0A8B7UFA8</accession>
<dbReference type="RefSeq" id="XP_020018288.1">
    <property type="nucleotide sequence ID" value="XM_020162699.1"/>
</dbReference>
<dbReference type="AlphaFoldDB" id="A0A8B7UFA8"/>
<organism evidence="3">
    <name type="scientific">Castor canadensis</name>
    <name type="common">American beaver</name>
    <dbReference type="NCBI Taxonomy" id="51338"/>
    <lineage>
        <taxon>Eukaryota</taxon>
        <taxon>Metazoa</taxon>
        <taxon>Chordata</taxon>
        <taxon>Craniata</taxon>
        <taxon>Vertebrata</taxon>
        <taxon>Euteleostomi</taxon>
        <taxon>Mammalia</taxon>
        <taxon>Eutheria</taxon>
        <taxon>Euarchontoglires</taxon>
        <taxon>Glires</taxon>
        <taxon>Rodentia</taxon>
        <taxon>Castorimorpha</taxon>
        <taxon>Castoridae</taxon>
        <taxon>Castor</taxon>
    </lineage>
</organism>
<dbReference type="OrthoDB" id="9451525at2759"/>
<keyword evidence="2" id="KW-0472">Membrane</keyword>
<keyword evidence="2" id="KW-1133">Transmembrane helix</keyword>
<feature type="transmembrane region" description="Helical" evidence="2">
    <location>
        <begin position="76"/>
        <end position="95"/>
    </location>
</feature>
<evidence type="ECO:0000313" key="3">
    <source>
        <dbReference type="RefSeq" id="XP_020018288.1"/>
    </source>
</evidence>
<dbReference type="CTD" id="388820"/>
<evidence type="ECO:0000256" key="2">
    <source>
        <dbReference type="SAM" id="Phobius"/>
    </source>
</evidence>
<reference evidence="3" key="1">
    <citation type="submission" date="2025-08" db="UniProtKB">
        <authorList>
            <consortium name="RefSeq"/>
        </authorList>
    </citation>
    <scope>IDENTIFICATION</scope>
    <source>
        <tissue evidence="3">Leukocyte</tissue>
    </source>
</reference>
<proteinExistence type="predicted"/>
<name>A0A8B7UFA8_CASCN</name>
<feature type="region of interest" description="Disordered" evidence="1">
    <location>
        <begin position="141"/>
        <end position="160"/>
    </location>
</feature>
<evidence type="ECO:0000256" key="1">
    <source>
        <dbReference type="SAM" id="MobiDB-lite"/>
    </source>
</evidence>
<dbReference type="KEGG" id="ccan:109685734"/>
<sequence length="160" mass="17281">MGTINGCQCVHESKNQCDSSCPTESASRNRRSVITWTPQGASNQIQVSCVLSGPMDGLNGTNSTRALRLPDGTSDAWYILTIIGIYGVIFLFRLASNILGKNDKALEDVYLSTLTSELKRKGLQSKVDKWSSLTISNPAVLQSSQASLEPESENTTQGIP</sequence>
<protein>
    <submittedName>
        <fullName evidence="3">Uncharacterized protein LOC109685734</fullName>
    </submittedName>
</protein>
<gene>
    <name evidence="3" type="primary">LOC109685734</name>
</gene>